<dbReference type="SUPFAM" id="SSF63829">
    <property type="entry name" value="Calcium-dependent phosphotriesterase"/>
    <property type="match status" value="1"/>
</dbReference>
<dbReference type="EMBL" id="JAIWYP010000006">
    <property type="protein sequence ID" value="KAH3805238.1"/>
    <property type="molecule type" value="Genomic_DNA"/>
</dbReference>
<evidence type="ECO:0000313" key="2">
    <source>
        <dbReference type="Proteomes" id="UP000828390"/>
    </source>
</evidence>
<evidence type="ECO:0000313" key="1">
    <source>
        <dbReference type="EMBL" id="KAH3805238.1"/>
    </source>
</evidence>
<sequence>MGQLDKTITYEVNISVCRFVVFGDSMYVSDDNNNMLSALTPSGELLRTFCTPDLISPCGMTVLVTRQLIVCGRNSTNLVLLNTNTGETRKLYGELGGINKPSTLCFKLEGSKLFVLPDCYNVISVRHVILDADELTH</sequence>
<accession>A0A9D4FUI5</accession>
<reference evidence="1" key="1">
    <citation type="journal article" date="2019" name="bioRxiv">
        <title>The Genome of the Zebra Mussel, Dreissena polymorpha: A Resource for Invasive Species Research.</title>
        <authorList>
            <person name="McCartney M.A."/>
            <person name="Auch B."/>
            <person name="Kono T."/>
            <person name="Mallez S."/>
            <person name="Zhang Y."/>
            <person name="Obille A."/>
            <person name="Becker A."/>
            <person name="Abrahante J.E."/>
            <person name="Garbe J."/>
            <person name="Badalamenti J.P."/>
            <person name="Herman A."/>
            <person name="Mangelson H."/>
            <person name="Liachko I."/>
            <person name="Sullivan S."/>
            <person name="Sone E.D."/>
            <person name="Koren S."/>
            <person name="Silverstein K.A.T."/>
            <person name="Beckman K.B."/>
            <person name="Gohl D.M."/>
        </authorList>
    </citation>
    <scope>NUCLEOTIDE SEQUENCE</scope>
    <source>
        <strain evidence="1">Duluth1</strain>
        <tissue evidence="1">Whole animal</tissue>
    </source>
</reference>
<dbReference type="InterPro" id="IPR011042">
    <property type="entry name" value="6-blade_b-propeller_TolB-like"/>
</dbReference>
<comment type="caution">
    <text evidence="1">The sequence shown here is derived from an EMBL/GenBank/DDBJ whole genome shotgun (WGS) entry which is preliminary data.</text>
</comment>
<gene>
    <name evidence="1" type="ORF">DPMN_133535</name>
</gene>
<organism evidence="1 2">
    <name type="scientific">Dreissena polymorpha</name>
    <name type="common">Zebra mussel</name>
    <name type="synonym">Mytilus polymorpha</name>
    <dbReference type="NCBI Taxonomy" id="45954"/>
    <lineage>
        <taxon>Eukaryota</taxon>
        <taxon>Metazoa</taxon>
        <taxon>Spiralia</taxon>
        <taxon>Lophotrochozoa</taxon>
        <taxon>Mollusca</taxon>
        <taxon>Bivalvia</taxon>
        <taxon>Autobranchia</taxon>
        <taxon>Heteroconchia</taxon>
        <taxon>Euheterodonta</taxon>
        <taxon>Imparidentia</taxon>
        <taxon>Neoheterodontei</taxon>
        <taxon>Myida</taxon>
        <taxon>Dreissenoidea</taxon>
        <taxon>Dreissenidae</taxon>
        <taxon>Dreissena</taxon>
    </lineage>
</organism>
<keyword evidence="2" id="KW-1185">Reference proteome</keyword>
<dbReference type="Proteomes" id="UP000828390">
    <property type="component" value="Unassembled WGS sequence"/>
</dbReference>
<dbReference type="AlphaFoldDB" id="A0A9D4FUI5"/>
<protein>
    <submittedName>
        <fullName evidence="1">Uncharacterized protein</fullName>
    </submittedName>
</protein>
<proteinExistence type="predicted"/>
<name>A0A9D4FUI5_DREPO</name>
<dbReference type="Gene3D" id="2.120.10.30">
    <property type="entry name" value="TolB, C-terminal domain"/>
    <property type="match status" value="1"/>
</dbReference>
<reference evidence="1" key="2">
    <citation type="submission" date="2020-11" db="EMBL/GenBank/DDBJ databases">
        <authorList>
            <person name="McCartney M.A."/>
            <person name="Auch B."/>
            <person name="Kono T."/>
            <person name="Mallez S."/>
            <person name="Becker A."/>
            <person name="Gohl D.M."/>
            <person name="Silverstein K.A.T."/>
            <person name="Koren S."/>
            <person name="Bechman K.B."/>
            <person name="Herman A."/>
            <person name="Abrahante J.E."/>
            <person name="Garbe J."/>
        </authorList>
    </citation>
    <scope>NUCLEOTIDE SEQUENCE</scope>
    <source>
        <strain evidence="1">Duluth1</strain>
        <tissue evidence="1">Whole animal</tissue>
    </source>
</reference>